<keyword evidence="18" id="KW-1185">Reference proteome</keyword>
<dbReference type="SUPFAM" id="SSF57667">
    <property type="entry name" value="beta-beta-alpha zinc fingers"/>
    <property type="match status" value="1"/>
</dbReference>
<evidence type="ECO:0000313" key="17">
    <source>
        <dbReference type="EMBL" id="KKY15915.1"/>
    </source>
</evidence>
<evidence type="ECO:0000256" key="11">
    <source>
        <dbReference type="ARBA" id="ARBA00023242"/>
    </source>
</evidence>
<reference evidence="17 18" key="1">
    <citation type="submission" date="2015-05" db="EMBL/GenBank/DDBJ databases">
        <title>Distinctive expansion of gene families associated with plant cell wall degradation and secondary metabolism in the genomes of grapevine trunk pathogens.</title>
        <authorList>
            <person name="Lawrence D.P."/>
            <person name="Travadon R."/>
            <person name="Rolshausen P.E."/>
            <person name="Baumgartner K."/>
        </authorList>
    </citation>
    <scope>NUCLEOTIDE SEQUENCE [LARGE SCALE GENOMIC DNA]</scope>
    <source>
        <strain evidence="17">UCRPC4</strain>
    </source>
</reference>
<feature type="compositionally biased region" description="Low complexity" evidence="15">
    <location>
        <begin position="491"/>
        <end position="505"/>
    </location>
</feature>
<sequence>MSTAPAPDHATVQQALQQVQPAGLAPTNAGDAPLKCQWSGCQEHCPTAELLYDHVCERHVGRKSTNNLNLTCAWGSCRTTTVKRDHITSHIRVHVPLKPHKCDFCGKAFKRPQDLKKHVKTHADDGGFQKDDLNRQTGGGYPVVTEKMTSQYYGNPVAQLAQDYNHGAHQYYQPAAPQQYGNVYYNQAAHDPTYDPAYQKRGFEALDKLFGDIKSRAFDTNSFPAIQQRLSELQGLQLPTIMPSGIPPAYQPVSGGSEFPQSYSLPPMGNVKNREDLTSIDRILEQMSNAVYDNDANAAANYSHASHYVNYNTGYGRSQVAPPSSLGAHIAQAHAHAHAHAHASSISEHSGTPALTPPSSAQSYTSGHSPLPSHMALHQSTAAPMYPSLPSSSGMDGQYPSGNAPALGPAFDSDAHPRRYSGGMLQRAQPARRGSGDAMDVTSEGSVTPGNEVKKASPDANLIDPNLDPALGGAAPAESSDKTTANSPEESQASSSKTTSPSATTEVANNEQSPPSSNGWLETTRFLDYLRGLIGQMKTRLDGDHSPAANDAATPKGQEDYVMGEAEPISSSKEVEHGIDTNAAEASDDVSYPKLSLE</sequence>
<feature type="region of interest" description="Disordered" evidence="15">
    <location>
        <begin position="540"/>
        <end position="598"/>
    </location>
</feature>
<feature type="region of interest" description="Disordered" evidence="15">
    <location>
        <begin position="328"/>
        <end position="521"/>
    </location>
</feature>
<organism evidence="17 18">
    <name type="scientific">Phaeomoniella chlamydospora</name>
    <name type="common">Phaeoacremonium chlamydosporum</name>
    <dbReference type="NCBI Taxonomy" id="158046"/>
    <lineage>
        <taxon>Eukaryota</taxon>
        <taxon>Fungi</taxon>
        <taxon>Dikarya</taxon>
        <taxon>Ascomycota</taxon>
        <taxon>Pezizomycotina</taxon>
        <taxon>Eurotiomycetes</taxon>
        <taxon>Chaetothyriomycetidae</taxon>
        <taxon>Phaeomoniellales</taxon>
        <taxon>Phaeomoniellaceae</taxon>
        <taxon>Phaeomoniella</taxon>
    </lineage>
</organism>
<dbReference type="FunFam" id="3.30.160.60:FF:000993">
    <property type="entry name" value="pH-response transcription factor pacC/RIM101"/>
    <property type="match status" value="1"/>
</dbReference>
<dbReference type="InterPro" id="IPR050806">
    <property type="entry name" value="pacC/RIM101"/>
</dbReference>
<evidence type="ECO:0000256" key="8">
    <source>
        <dbReference type="ARBA" id="ARBA00023125"/>
    </source>
</evidence>
<evidence type="ECO:0000256" key="10">
    <source>
        <dbReference type="ARBA" id="ARBA00023163"/>
    </source>
</evidence>
<feature type="domain" description="C2H2-type" evidence="16">
    <location>
        <begin position="70"/>
        <end position="99"/>
    </location>
</feature>
<dbReference type="AlphaFoldDB" id="A0A0G2GG01"/>
<keyword evidence="8" id="KW-0238">DNA-binding</keyword>
<name>A0A0G2GG01_PHACM</name>
<feature type="compositionally biased region" description="Polar residues" evidence="15">
    <location>
        <begin position="357"/>
        <end position="368"/>
    </location>
</feature>
<keyword evidence="5 14" id="KW-0863">Zinc-finger</keyword>
<dbReference type="Gene3D" id="3.30.160.60">
    <property type="entry name" value="Classic Zinc Finger"/>
    <property type="match status" value="2"/>
</dbReference>
<dbReference type="GO" id="GO:0008270">
    <property type="term" value="F:zinc ion binding"/>
    <property type="evidence" value="ECO:0007669"/>
    <property type="project" value="UniProtKB-KW"/>
</dbReference>
<dbReference type="SMART" id="SM00355">
    <property type="entry name" value="ZnF_C2H2"/>
    <property type="match status" value="3"/>
</dbReference>
<keyword evidence="7" id="KW-0805">Transcription regulation</keyword>
<evidence type="ECO:0000256" key="5">
    <source>
        <dbReference type="ARBA" id="ARBA00022771"/>
    </source>
</evidence>
<dbReference type="EMBL" id="LCWF01000171">
    <property type="protein sequence ID" value="KKY15915.1"/>
    <property type="molecule type" value="Genomic_DNA"/>
</dbReference>
<dbReference type="PROSITE" id="PS50157">
    <property type="entry name" value="ZINC_FINGER_C2H2_2"/>
    <property type="match status" value="2"/>
</dbReference>
<keyword evidence="3" id="KW-0479">Metal-binding</keyword>
<evidence type="ECO:0000256" key="3">
    <source>
        <dbReference type="ARBA" id="ARBA00022723"/>
    </source>
</evidence>
<evidence type="ECO:0000256" key="4">
    <source>
        <dbReference type="ARBA" id="ARBA00022737"/>
    </source>
</evidence>
<evidence type="ECO:0000259" key="16">
    <source>
        <dbReference type="PROSITE" id="PS50157"/>
    </source>
</evidence>
<keyword evidence="10" id="KW-0804">Transcription</keyword>
<keyword evidence="9" id="KW-0010">Activator</keyword>
<dbReference type="OrthoDB" id="6155966at2759"/>
<dbReference type="GO" id="GO:0005634">
    <property type="term" value="C:nucleus"/>
    <property type="evidence" value="ECO:0007669"/>
    <property type="project" value="UniProtKB-SubCell"/>
</dbReference>
<comment type="caution">
    <text evidence="17">The sequence shown here is derived from an EMBL/GenBank/DDBJ whole genome shotgun (WGS) entry which is preliminary data.</text>
</comment>
<keyword evidence="2" id="KW-0678">Repressor</keyword>
<dbReference type="InterPro" id="IPR036236">
    <property type="entry name" value="Znf_C2H2_sf"/>
</dbReference>
<evidence type="ECO:0000256" key="12">
    <source>
        <dbReference type="ARBA" id="ARBA00038089"/>
    </source>
</evidence>
<evidence type="ECO:0000313" key="18">
    <source>
        <dbReference type="Proteomes" id="UP000053317"/>
    </source>
</evidence>
<dbReference type="Proteomes" id="UP000053317">
    <property type="component" value="Unassembled WGS sequence"/>
</dbReference>
<dbReference type="GO" id="GO:0003677">
    <property type="term" value="F:DNA binding"/>
    <property type="evidence" value="ECO:0007669"/>
    <property type="project" value="UniProtKB-KW"/>
</dbReference>
<evidence type="ECO:0000256" key="6">
    <source>
        <dbReference type="ARBA" id="ARBA00022833"/>
    </source>
</evidence>
<dbReference type="InterPro" id="IPR013087">
    <property type="entry name" value="Znf_C2H2_type"/>
</dbReference>
<gene>
    <name evidence="17" type="ORF">UCRPC4_g06102</name>
</gene>
<feature type="compositionally biased region" description="Polar residues" evidence="15">
    <location>
        <begin position="506"/>
        <end position="521"/>
    </location>
</feature>
<proteinExistence type="inferred from homology"/>
<evidence type="ECO:0000256" key="2">
    <source>
        <dbReference type="ARBA" id="ARBA00022491"/>
    </source>
</evidence>
<evidence type="ECO:0000256" key="7">
    <source>
        <dbReference type="ARBA" id="ARBA00023015"/>
    </source>
</evidence>
<evidence type="ECO:0000256" key="1">
    <source>
        <dbReference type="ARBA" id="ARBA00004123"/>
    </source>
</evidence>
<feature type="domain" description="C2H2-type" evidence="16">
    <location>
        <begin position="100"/>
        <end position="127"/>
    </location>
</feature>
<evidence type="ECO:0000256" key="9">
    <source>
        <dbReference type="ARBA" id="ARBA00023159"/>
    </source>
</evidence>
<evidence type="ECO:0000256" key="15">
    <source>
        <dbReference type="SAM" id="MobiDB-lite"/>
    </source>
</evidence>
<accession>A0A0G2GG01</accession>
<evidence type="ECO:0000256" key="14">
    <source>
        <dbReference type="PROSITE-ProRule" id="PRU00042"/>
    </source>
</evidence>
<protein>
    <recommendedName>
        <fullName evidence="13">pH-response transcription factor pacC/RIM101</fullName>
    </recommendedName>
</protein>
<dbReference type="PANTHER" id="PTHR47257:SF1">
    <property type="entry name" value="PH-RESPONSE TRANSCRIPTION FACTOR PACC_RIM101"/>
    <property type="match status" value="1"/>
</dbReference>
<keyword evidence="6" id="KW-0862">Zinc</keyword>
<dbReference type="GO" id="GO:0045944">
    <property type="term" value="P:positive regulation of transcription by RNA polymerase II"/>
    <property type="evidence" value="ECO:0007669"/>
    <property type="project" value="TreeGrafter"/>
</dbReference>
<dbReference type="PROSITE" id="PS00028">
    <property type="entry name" value="ZINC_FINGER_C2H2_1"/>
    <property type="match status" value="2"/>
</dbReference>
<comment type="similarity">
    <text evidence="12">Belongs to the pacC/RIM101 family.</text>
</comment>
<evidence type="ECO:0000256" key="13">
    <source>
        <dbReference type="ARBA" id="ARBA00039490"/>
    </source>
</evidence>
<keyword evidence="11" id="KW-0539">Nucleus</keyword>
<reference evidence="17 18" key="2">
    <citation type="submission" date="2015-05" db="EMBL/GenBank/DDBJ databases">
        <authorList>
            <person name="Morales-Cruz A."/>
            <person name="Amrine K.C."/>
            <person name="Cantu D."/>
        </authorList>
    </citation>
    <scope>NUCLEOTIDE SEQUENCE [LARGE SCALE GENOMIC DNA]</scope>
    <source>
        <strain evidence="17">UCRPC4</strain>
    </source>
</reference>
<keyword evidence="4" id="KW-0677">Repeat</keyword>
<dbReference type="PANTHER" id="PTHR47257">
    <property type="entry name" value="PH-RESPONSE TRANSCRIPTION FACTOR PACC/RIM101"/>
    <property type="match status" value="1"/>
</dbReference>
<comment type="subcellular location">
    <subcellularLocation>
        <location evidence="1">Nucleus</location>
    </subcellularLocation>
</comment>